<proteinExistence type="predicted"/>
<accession>A1ZNV0</accession>
<gene>
    <name evidence="1" type="ORF">M23134_02658</name>
</gene>
<dbReference type="EMBL" id="AAWS01000019">
    <property type="protein sequence ID" value="EAY27989.1"/>
    <property type="molecule type" value="Genomic_DNA"/>
</dbReference>
<comment type="caution">
    <text evidence="1">The sequence shown here is derived from an EMBL/GenBank/DDBJ whole genome shotgun (WGS) entry which is preliminary data.</text>
</comment>
<evidence type="ECO:0000313" key="1">
    <source>
        <dbReference type="EMBL" id="EAY27989.1"/>
    </source>
</evidence>
<dbReference type="AlphaFoldDB" id="A1ZNV0"/>
<sequence>MLLWSCQAKKLSQREVTIYQTLREAAQQQRQDVHYFIRQAPDSLEQVYQLIVKKATAIDQALVALNDTLVQQAGKGVDAQTQAPKQAYEITQTHQILKPKLGQLNQTLRQYNEFLKMKAKGVPVPDLKVYDEKLYSRYFEGAHLMQCLHMLQQIRNDVWFNANLVSQRLSY</sequence>
<name>A1ZNV0_MICM2</name>
<evidence type="ECO:0008006" key="3">
    <source>
        <dbReference type="Google" id="ProtNLM"/>
    </source>
</evidence>
<dbReference type="Proteomes" id="UP000004095">
    <property type="component" value="Unassembled WGS sequence"/>
</dbReference>
<reference evidence="1 2" key="1">
    <citation type="submission" date="2007-01" db="EMBL/GenBank/DDBJ databases">
        <authorList>
            <person name="Haygood M."/>
            <person name="Podell S."/>
            <person name="Anderson C."/>
            <person name="Hopkinson B."/>
            <person name="Roe K."/>
            <person name="Barbeau K."/>
            <person name="Gaasterland T."/>
            <person name="Ferriera S."/>
            <person name="Johnson J."/>
            <person name="Kravitz S."/>
            <person name="Beeson K."/>
            <person name="Sutton G."/>
            <person name="Rogers Y.-H."/>
            <person name="Friedman R."/>
            <person name="Frazier M."/>
            <person name="Venter J.C."/>
        </authorList>
    </citation>
    <scope>NUCLEOTIDE SEQUENCE [LARGE SCALE GENOMIC DNA]</scope>
    <source>
        <strain evidence="1 2">ATCC 23134</strain>
    </source>
</reference>
<keyword evidence="2" id="KW-1185">Reference proteome</keyword>
<organism evidence="1 2">
    <name type="scientific">Microscilla marina ATCC 23134</name>
    <dbReference type="NCBI Taxonomy" id="313606"/>
    <lineage>
        <taxon>Bacteria</taxon>
        <taxon>Pseudomonadati</taxon>
        <taxon>Bacteroidota</taxon>
        <taxon>Cytophagia</taxon>
        <taxon>Cytophagales</taxon>
        <taxon>Microscillaceae</taxon>
        <taxon>Microscilla</taxon>
    </lineage>
</organism>
<evidence type="ECO:0000313" key="2">
    <source>
        <dbReference type="Proteomes" id="UP000004095"/>
    </source>
</evidence>
<protein>
    <recommendedName>
        <fullName evidence="3">Gliding motility-associated protein GldM N-terminal domain-containing protein</fullName>
    </recommendedName>
</protein>